<gene>
    <name evidence="1" type="ORF">HHK36_008101</name>
</gene>
<name>A0A835DJQ6_TETSI</name>
<dbReference type="EMBL" id="JABCRI010000005">
    <property type="protein sequence ID" value="KAF8406021.1"/>
    <property type="molecule type" value="Genomic_DNA"/>
</dbReference>
<dbReference type="InterPro" id="IPR038920">
    <property type="entry name" value="At3g05675-like"/>
</dbReference>
<evidence type="ECO:0000313" key="2">
    <source>
        <dbReference type="Proteomes" id="UP000655225"/>
    </source>
</evidence>
<comment type="caution">
    <text evidence="1">The sequence shown here is derived from an EMBL/GenBank/DDBJ whole genome shotgun (WGS) entry which is preliminary data.</text>
</comment>
<protein>
    <submittedName>
        <fullName evidence="1">Uncharacterized protein</fullName>
    </submittedName>
</protein>
<sequence>MNQIPVASRKYELVRSLTDKLIDENLSEGFEPLRQVNRSVLSAAFSRTLSQLEAAMLGQERERVDGAGGSGPLDYSMNRVLRAVLSFGDVARSRLGGAMEEVGGTVGSAEKLAAELLWLAQKLTGNGSAEEAVSRWGSASILASLSLSAEPRLQGSLVKITAFLFKQAKEMGEDECEKEKKEELMQRRMEMLMLWLPLLCRGSNGTDAPVLNRSERMEVEKSLEVNIEMLQQEEQQEKVLALWLHNFSTTPSSEWPNLHACYARWCDASRKLLLV</sequence>
<reference evidence="1 2" key="1">
    <citation type="submission" date="2020-04" db="EMBL/GenBank/DDBJ databases">
        <title>Plant Genome Project.</title>
        <authorList>
            <person name="Zhang R.-G."/>
        </authorList>
    </citation>
    <scope>NUCLEOTIDE SEQUENCE [LARGE SCALE GENOMIC DNA]</scope>
    <source>
        <strain evidence="1">YNK0</strain>
        <tissue evidence="1">Leaf</tissue>
    </source>
</reference>
<dbReference type="OMA" id="YCSSSDW"/>
<dbReference type="PANTHER" id="PTHR31060">
    <property type="entry name" value="OSJNBA0011J08.25 PROTEIN-RELATED"/>
    <property type="match status" value="1"/>
</dbReference>
<dbReference type="PANTHER" id="PTHR31060:SF4">
    <property type="entry name" value="1,8-CINEOLE SYNTHASE"/>
    <property type="match status" value="1"/>
</dbReference>
<keyword evidence="2" id="KW-1185">Reference proteome</keyword>
<proteinExistence type="predicted"/>
<evidence type="ECO:0000313" key="1">
    <source>
        <dbReference type="EMBL" id="KAF8406021.1"/>
    </source>
</evidence>
<dbReference type="AlphaFoldDB" id="A0A835DJQ6"/>
<organism evidence="1 2">
    <name type="scientific">Tetracentron sinense</name>
    <name type="common">Spur-leaf</name>
    <dbReference type="NCBI Taxonomy" id="13715"/>
    <lineage>
        <taxon>Eukaryota</taxon>
        <taxon>Viridiplantae</taxon>
        <taxon>Streptophyta</taxon>
        <taxon>Embryophyta</taxon>
        <taxon>Tracheophyta</taxon>
        <taxon>Spermatophyta</taxon>
        <taxon>Magnoliopsida</taxon>
        <taxon>Trochodendrales</taxon>
        <taxon>Trochodendraceae</taxon>
        <taxon>Tetracentron</taxon>
    </lineage>
</organism>
<accession>A0A835DJQ6</accession>
<dbReference type="OrthoDB" id="678132at2759"/>
<dbReference type="Proteomes" id="UP000655225">
    <property type="component" value="Unassembled WGS sequence"/>
</dbReference>
<dbReference type="GO" id="GO:0016567">
    <property type="term" value="P:protein ubiquitination"/>
    <property type="evidence" value="ECO:0007669"/>
    <property type="project" value="UniProtKB-UniPathway"/>
</dbReference>
<dbReference type="UniPathway" id="UPA00143"/>